<evidence type="ECO:0000256" key="3">
    <source>
        <dbReference type="ARBA" id="ARBA00020987"/>
    </source>
</evidence>
<dbReference type="CTD" id="20213761"/>
<dbReference type="GO" id="GO:0006281">
    <property type="term" value="P:DNA repair"/>
    <property type="evidence" value="ECO:0000318"/>
    <property type="project" value="GO_Central"/>
</dbReference>
<evidence type="ECO:0000313" key="13">
    <source>
        <dbReference type="EMBL" id="ESO02151.1"/>
    </source>
</evidence>
<dbReference type="Gene3D" id="3.40.50.150">
    <property type="entry name" value="Vaccinia Virus protein VP39"/>
    <property type="match status" value="1"/>
</dbReference>
<reference evidence="15" key="1">
    <citation type="submission" date="2012-12" db="EMBL/GenBank/DDBJ databases">
        <authorList>
            <person name="Hellsten U."/>
            <person name="Grimwood J."/>
            <person name="Chapman J.A."/>
            <person name="Shapiro H."/>
            <person name="Aerts A."/>
            <person name="Otillar R.P."/>
            <person name="Terry A.Y."/>
            <person name="Boore J.L."/>
            <person name="Simakov O."/>
            <person name="Marletaz F."/>
            <person name="Cho S.-J."/>
            <person name="Edsinger-Gonzales E."/>
            <person name="Havlak P."/>
            <person name="Kuo D.-H."/>
            <person name="Larsson T."/>
            <person name="Lv J."/>
            <person name="Arendt D."/>
            <person name="Savage R."/>
            <person name="Osoegawa K."/>
            <person name="de Jong P."/>
            <person name="Lindberg D.R."/>
            <person name="Seaver E.C."/>
            <person name="Weisblat D.A."/>
            <person name="Putnam N.H."/>
            <person name="Grigoriev I.V."/>
            <person name="Rokhsar D.S."/>
        </authorList>
    </citation>
    <scope>NUCLEOTIDE SEQUENCE</scope>
</reference>
<evidence type="ECO:0000256" key="8">
    <source>
        <dbReference type="ARBA" id="ARBA00023242"/>
    </source>
</evidence>
<dbReference type="Pfam" id="PF08123">
    <property type="entry name" value="DOT1"/>
    <property type="match status" value="1"/>
</dbReference>
<evidence type="ECO:0000256" key="4">
    <source>
        <dbReference type="ARBA" id="ARBA00022603"/>
    </source>
</evidence>
<dbReference type="InterPro" id="IPR025789">
    <property type="entry name" value="DOT1_dom"/>
</dbReference>
<evidence type="ECO:0000256" key="9">
    <source>
        <dbReference type="ARBA" id="ARBA00029821"/>
    </source>
</evidence>
<dbReference type="PANTHER" id="PTHR21451:SF0">
    <property type="entry name" value="HISTONE-LYSINE N-METHYLTRANSFERASE, H3 LYSINE-79 SPECIFIC"/>
    <property type="match status" value="1"/>
</dbReference>
<evidence type="ECO:0000256" key="1">
    <source>
        <dbReference type="ARBA" id="ARBA00004123"/>
    </source>
</evidence>
<comment type="catalytic activity">
    <reaction evidence="10 11">
        <text>L-lysyl(79)-[histone H3] + 3 S-adenosyl-L-methionine = N(6),N(6),N(6)-trimethyl-L-lysyl(79)-[histone H3] + 3 S-adenosyl-L-homocysteine + 3 H(+)</text>
        <dbReference type="Rhea" id="RHEA:60328"/>
        <dbReference type="Rhea" id="RHEA-COMP:15549"/>
        <dbReference type="Rhea" id="RHEA-COMP:15552"/>
        <dbReference type="ChEBI" id="CHEBI:15378"/>
        <dbReference type="ChEBI" id="CHEBI:29969"/>
        <dbReference type="ChEBI" id="CHEBI:57856"/>
        <dbReference type="ChEBI" id="CHEBI:59789"/>
        <dbReference type="ChEBI" id="CHEBI:61961"/>
        <dbReference type="EC" id="2.1.1.360"/>
    </reaction>
</comment>
<dbReference type="OrthoDB" id="443402at2759"/>
<accession>T1FY63</accession>
<evidence type="ECO:0000259" key="12">
    <source>
        <dbReference type="PROSITE" id="PS51569"/>
    </source>
</evidence>
<dbReference type="KEGG" id="hro:HELRODRAFT_65325"/>
<gene>
    <name evidence="14" type="primary">20213761</name>
    <name evidence="13" type="ORF">HELRODRAFT_65325</name>
</gene>
<evidence type="ECO:0000256" key="5">
    <source>
        <dbReference type="ARBA" id="ARBA00022679"/>
    </source>
</evidence>
<dbReference type="PANTHER" id="PTHR21451">
    <property type="entry name" value="HISTONE H3 METHYLTRANSFERASE"/>
    <property type="match status" value="1"/>
</dbReference>
<dbReference type="AlphaFoldDB" id="T1FY63"/>
<dbReference type="GO" id="GO:0140956">
    <property type="term" value="F:histone H3K79 trimethyltransferase activity"/>
    <property type="evidence" value="ECO:0007669"/>
    <property type="project" value="UniProtKB-EC"/>
</dbReference>
<dbReference type="STRING" id="6412.T1FY63"/>
<keyword evidence="15" id="KW-1185">Reference proteome</keyword>
<dbReference type="GO" id="GO:0031509">
    <property type="term" value="P:subtelomeric heterochromatin formation"/>
    <property type="evidence" value="ECO:0000318"/>
    <property type="project" value="GO_Central"/>
</dbReference>
<sequence>SYESIKMVCQKFNRAVDDLRFMIKQKRYESKSRASVDLLHHILQLCYDKAVTDPAKLNQYEPFSAEVYGETSYELVDQMIKTIRFTEDDRFIDLGSGVGHVVLQVAAATPCKYCYGIEKAQWPAYYAKQLSGEFEKWMKFYGKEHGAYELMKGNFLSDDYKDVISSATVIFVNNFAFGPQVDHELKLRFSNLKEGTKIVSSKAFCAMNMQISERNLSDIGAIMTVEELSPLRGPVSWTPKQVTYFLHTIDRTQVGRDA</sequence>
<dbReference type="eggNOG" id="KOG3924">
    <property type="taxonomic scope" value="Eukaryota"/>
</dbReference>
<comment type="miscellaneous">
    <text evidence="11">In contrast to other lysine histone methyltransferases, it does not contain a SET domain, suggesting the existence of another mechanism for methylation of lysine residues of histones.</text>
</comment>
<comment type="subcellular location">
    <subcellularLocation>
        <location evidence="1 11">Nucleus</location>
    </subcellularLocation>
</comment>
<dbReference type="EMBL" id="KB096742">
    <property type="protein sequence ID" value="ESO02151.1"/>
    <property type="molecule type" value="Genomic_DNA"/>
</dbReference>
<evidence type="ECO:0000313" key="14">
    <source>
        <dbReference type="EnsemblMetazoa" id="HelroP65325"/>
    </source>
</evidence>
<evidence type="ECO:0000256" key="6">
    <source>
        <dbReference type="ARBA" id="ARBA00022691"/>
    </source>
</evidence>
<organism evidence="14 15">
    <name type="scientific">Helobdella robusta</name>
    <name type="common">Californian leech</name>
    <dbReference type="NCBI Taxonomy" id="6412"/>
    <lineage>
        <taxon>Eukaryota</taxon>
        <taxon>Metazoa</taxon>
        <taxon>Spiralia</taxon>
        <taxon>Lophotrochozoa</taxon>
        <taxon>Annelida</taxon>
        <taxon>Clitellata</taxon>
        <taxon>Hirudinea</taxon>
        <taxon>Rhynchobdellida</taxon>
        <taxon>Glossiphoniidae</taxon>
        <taxon>Helobdella</taxon>
    </lineage>
</organism>
<evidence type="ECO:0000256" key="11">
    <source>
        <dbReference type="RuleBase" id="RU271113"/>
    </source>
</evidence>
<reference evidence="14" key="3">
    <citation type="submission" date="2015-06" db="UniProtKB">
        <authorList>
            <consortium name="EnsemblMetazoa"/>
        </authorList>
    </citation>
    <scope>IDENTIFICATION</scope>
</reference>
<dbReference type="FunFam" id="1.10.260.60:FF:000006">
    <property type="entry name" value="DOT1-like, histone H3 methyltransferase (S. cerevisiae)"/>
    <property type="match status" value="1"/>
</dbReference>
<dbReference type="GO" id="GO:0005634">
    <property type="term" value="C:nucleus"/>
    <property type="evidence" value="ECO:0000318"/>
    <property type="project" value="GO_Central"/>
</dbReference>
<dbReference type="GO" id="GO:0000781">
    <property type="term" value="C:chromosome, telomeric region"/>
    <property type="evidence" value="ECO:0007669"/>
    <property type="project" value="GOC"/>
</dbReference>
<dbReference type="RefSeq" id="XP_009019559.1">
    <property type="nucleotide sequence ID" value="XM_009021311.1"/>
</dbReference>
<dbReference type="GeneID" id="20213761"/>
<evidence type="ECO:0000256" key="10">
    <source>
        <dbReference type="ARBA" id="ARBA00047770"/>
    </source>
</evidence>
<dbReference type="GO" id="GO:0000077">
    <property type="term" value="P:DNA damage checkpoint signaling"/>
    <property type="evidence" value="ECO:0000318"/>
    <property type="project" value="GO_Central"/>
</dbReference>
<dbReference type="Gene3D" id="1.10.260.60">
    <property type="match status" value="1"/>
</dbReference>
<dbReference type="OMA" id="RVETCEY"/>
<keyword evidence="5 11" id="KW-0808">Transferase</keyword>
<dbReference type="GO" id="GO:0032259">
    <property type="term" value="P:methylation"/>
    <property type="evidence" value="ECO:0007669"/>
    <property type="project" value="UniProtKB-KW"/>
</dbReference>
<dbReference type="PROSITE" id="PS51569">
    <property type="entry name" value="DOT1"/>
    <property type="match status" value="1"/>
</dbReference>
<protein>
    <recommendedName>
        <fullName evidence="3 11">Histone-lysine N-methyltransferase, H3 lysine-79 specific</fullName>
        <ecNumber evidence="2 11">2.1.1.360</ecNumber>
    </recommendedName>
    <alternativeName>
        <fullName evidence="9 11">Histone H3-K79 methyltransferase</fullName>
    </alternativeName>
</protein>
<dbReference type="EMBL" id="AMQM01000807">
    <property type="status" value="NOT_ANNOTATED_CDS"/>
    <property type="molecule type" value="Genomic_DNA"/>
</dbReference>
<feature type="domain" description="DOT1" evidence="12">
    <location>
        <begin position="1"/>
        <end position="258"/>
    </location>
</feature>
<reference evidence="13 15" key="2">
    <citation type="journal article" date="2013" name="Nature">
        <title>Insights into bilaterian evolution from three spiralian genomes.</title>
        <authorList>
            <person name="Simakov O."/>
            <person name="Marletaz F."/>
            <person name="Cho S.J."/>
            <person name="Edsinger-Gonzales E."/>
            <person name="Havlak P."/>
            <person name="Hellsten U."/>
            <person name="Kuo D.H."/>
            <person name="Larsson T."/>
            <person name="Lv J."/>
            <person name="Arendt D."/>
            <person name="Savage R."/>
            <person name="Osoegawa K."/>
            <person name="de Jong P."/>
            <person name="Grimwood J."/>
            <person name="Chapman J.A."/>
            <person name="Shapiro H."/>
            <person name="Aerts A."/>
            <person name="Otillar R.P."/>
            <person name="Terry A.Y."/>
            <person name="Boore J.L."/>
            <person name="Grigoriev I.V."/>
            <person name="Lindberg D.R."/>
            <person name="Seaver E.C."/>
            <person name="Weisblat D.A."/>
            <person name="Putnam N.H."/>
            <person name="Rokhsar D.S."/>
        </authorList>
    </citation>
    <scope>NUCLEOTIDE SEQUENCE</scope>
</reference>
<dbReference type="HOGENOM" id="CLU_095024_0_0_1"/>
<dbReference type="InterPro" id="IPR030445">
    <property type="entry name" value="H3-K79_meTrfase"/>
</dbReference>
<dbReference type="SUPFAM" id="SSF53335">
    <property type="entry name" value="S-adenosyl-L-methionine-dependent methyltransferases"/>
    <property type="match status" value="1"/>
</dbReference>
<comment type="function">
    <text evidence="11">Histone methyltransferase that specifically trimethylates histone H3 to form H3K79me3. This methylation is required for telomere silencing and for the pachytene checkpoint during the meiotic cell cycle by allowing the recruitment of RAD9 to double strand breaks. Nucleosomes are preferred as substrate compared to free histone.</text>
</comment>
<keyword evidence="8 11" id="KW-0539">Nucleus</keyword>
<keyword evidence="7 11" id="KW-0156">Chromatin regulator</keyword>
<evidence type="ECO:0000256" key="7">
    <source>
        <dbReference type="ARBA" id="ARBA00022853"/>
    </source>
</evidence>
<dbReference type="InterPro" id="IPR029063">
    <property type="entry name" value="SAM-dependent_MTases_sf"/>
</dbReference>
<dbReference type="InParanoid" id="T1FY63"/>
<evidence type="ECO:0000256" key="2">
    <source>
        <dbReference type="ARBA" id="ARBA00012190"/>
    </source>
</evidence>
<evidence type="ECO:0000313" key="15">
    <source>
        <dbReference type="Proteomes" id="UP000015101"/>
    </source>
</evidence>
<dbReference type="EC" id="2.1.1.360" evidence="2 11"/>
<proteinExistence type="inferred from homology"/>
<dbReference type="Proteomes" id="UP000015101">
    <property type="component" value="Unassembled WGS sequence"/>
</dbReference>
<name>T1FY63_HELRO</name>
<dbReference type="EnsemblMetazoa" id="HelroT65325">
    <property type="protein sequence ID" value="HelroP65325"/>
    <property type="gene ID" value="HelroG65325"/>
</dbReference>
<keyword evidence="4 11" id="KW-0489">Methyltransferase</keyword>
<comment type="similarity">
    <text evidence="11">Belongs to the class I-like SAM-binding methyltransferase superfamily. DOT1 family.</text>
</comment>
<dbReference type="FunFam" id="3.40.50.150:FF:000033">
    <property type="entry name" value="Histone-lysine N-methyltransferase, H3 lysine-79 specific"/>
    <property type="match status" value="1"/>
</dbReference>
<keyword evidence="6 11" id="KW-0949">S-adenosyl-L-methionine</keyword>
<dbReference type="GO" id="GO:0031151">
    <property type="term" value="F:histone H3K79 methyltransferase activity"/>
    <property type="evidence" value="ECO:0000318"/>
    <property type="project" value="GO_Central"/>
</dbReference>